<dbReference type="InterPro" id="IPR011701">
    <property type="entry name" value="MFS"/>
</dbReference>
<feature type="transmembrane region" description="Helical" evidence="2">
    <location>
        <begin position="53"/>
        <end position="72"/>
    </location>
</feature>
<sequence>MCPHALNVRYSPGLWALPSASIPNLSHSLSFWFHPLPAGPICSILVERFGCRMTVMLGGVLASSGMVASSFSHSLSQLYITAGFITGLGMSFSFQAGITVLGHYFSYHQALANALASAGVSIGITLWPLLSRYLLEDFGWRGTFLIFGGVFLHCCICGSVMRPVAPKSESAYPPPNKVPEPGCLLTCGRAVQRHLAFDVFLQNQGYRFYTLGVVWLLMGFMVPHIFLVPFALSHNIEEHKAALLISIIGFSNIFLRPVIGVVAGWSMFAGHRVYLFALAVLLNGLSNLICVISARFSVLVFYCLVYSISMSGIGALLFQVLMDIVPMNRFSSALGLFTVLESFTVLISPPLAGLLLDTTSNFSYIFYMSSFFLISAAFFLGLSFFILNKNKEKQMTDRVHEELTLEKDLAQRCTEEPSTQPHSTVTYVTYVTSV</sequence>
<evidence type="ECO:0000256" key="2">
    <source>
        <dbReference type="SAM" id="Phobius"/>
    </source>
</evidence>
<feature type="transmembrane region" description="Helical" evidence="2">
    <location>
        <begin position="273"/>
        <end position="293"/>
    </location>
</feature>
<dbReference type="Ensembl" id="ENSVURT00010017892.1">
    <property type="protein sequence ID" value="ENSVURP00010015741.1"/>
    <property type="gene ID" value="ENSVURG00010012048.1"/>
</dbReference>
<feature type="transmembrane region" description="Helical" evidence="2">
    <location>
        <begin position="243"/>
        <end position="266"/>
    </location>
</feature>
<keyword evidence="2" id="KW-0812">Transmembrane</keyword>
<dbReference type="PANTHER" id="PTHR11360">
    <property type="entry name" value="MONOCARBOXYLATE TRANSPORTER"/>
    <property type="match status" value="1"/>
</dbReference>
<feature type="transmembrane region" description="Helical" evidence="2">
    <location>
        <begin position="333"/>
        <end position="352"/>
    </location>
</feature>
<dbReference type="Pfam" id="PF07690">
    <property type="entry name" value="MFS_1"/>
    <property type="match status" value="1"/>
</dbReference>
<dbReference type="AlphaFoldDB" id="A0A4X2L0I5"/>
<organism evidence="4 5">
    <name type="scientific">Vombatus ursinus</name>
    <name type="common">Common wombat</name>
    <dbReference type="NCBI Taxonomy" id="29139"/>
    <lineage>
        <taxon>Eukaryota</taxon>
        <taxon>Metazoa</taxon>
        <taxon>Chordata</taxon>
        <taxon>Craniata</taxon>
        <taxon>Vertebrata</taxon>
        <taxon>Euteleostomi</taxon>
        <taxon>Mammalia</taxon>
        <taxon>Metatheria</taxon>
        <taxon>Diprotodontia</taxon>
        <taxon>Vombatidae</taxon>
        <taxon>Vombatus</taxon>
    </lineage>
</organism>
<keyword evidence="5" id="KW-1185">Reference proteome</keyword>
<reference evidence="4" key="3">
    <citation type="submission" date="2025-09" db="UniProtKB">
        <authorList>
            <consortium name="Ensembl"/>
        </authorList>
    </citation>
    <scope>IDENTIFICATION</scope>
</reference>
<feature type="transmembrane region" description="Helical" evidence="2">
    <location>
        <begin position="299"/>
        <end position="321"/>
    </location>
</feature>
<reference evidence="4" key="2">
    <citation type="submission" date="2025-08" db="UniProtKB">
        <authorList>
            <consortium name="Ensembl"/>
        </authorList>
    </citation>
    <scope>IDENTIFICATION</scope>
</reference>
<dbReference type="InterPro" id="IPR036259">
    <property type="entry name" value="MFS_trans_sf"/>
</dbReference>
<feature type="transmembrane region" description="Helical" evidence="2">
    <location>
        <begin position="208"/>
        <end position="231"/>
    </location>
</feature>
<evidence type="ECO:0000313" key="4">
    <source>
        <dbReference type="Ensembl" id="ENSVURP00010015741.1"/>
    </source>
</evidence>
<protein>
    <submittedName>
        <fullName evidence="4">Solute carrier family 16 member 5</fullName>
    </submittedName>
</protein>
<evidence type="ECO:0000259" key="3">
    <source>
        <dbReference type="PROSITE" id="PS50850"/>
    </source>
</evidence>
<evidence type="ECO:0000256" key="1">
    <source>
        <dbReference type="ARBA" id="ARBA00004141"/>
    </source>
</evidence>
<dbReference type="SUPFAM" id="SSF103473">
    <property type="entry name" value="MFS general substrate transporter"/>
    <property type="match status" value="1"/>
</dbReference>
<dbReference type="GeneTree" id="ENSGT00940000159666"/>
<feature type="transmembrane region" description="Helical" evidence="2">
    <location>
        <begin position="78"/>
        <end position="98"/>
    </location>
</feature>
<feature type="transmembrane region" description="Helical" evidence="2">
    <location>
        <begin position="364"/>
        <end position="387"/>
    </location>
</feature>
<dbReference type="FunFam" id="1.20.1250.20:FF:000337">
    <property type="entry name" value="Solute carrier family 16 member 5"/>
    <property type="match status" value="1"/>
</dbReference>
<gene>
    <name evidence="4" type="primary">SLC16A5</name>
</gene>
<accession>A0A4X2L0I5</accession>
<dbReference type="InterPro" id="IPR050327">
    <property type="entry name" value="Proton-linked_MCT"/>
</dbReference>
<feature type="domain" description="Major facilitator superfamily (MFS) profile" evidence="3">
    <location>
        <begin position="1"/>
        <end position="393"/>
    </location>
</feature>
<keyword evidence="2" id="KW-0472">Membrane</keyword>
<dbReference type="Gene3D" id="1.20.1250.20">
    <property type="entry name" value="MFS general substrate transporter like domains"/>
    <property type="match status" value="2"/>
</dbReference>
<dbReference type="PROSITE" id="PS50850">
    <property type="entry name" value="MFS"/>
    <property type="match status" value="1"/>
</dbReference>
<dbReference type="GO" id="GO:0016323">
    <property type="term" value="C:basolateral plasma membrane"/>
    <property type="evidence" value="ECO:0007669"/>
    <property type="project" value="TreeGrafter"/>
</dbReference>
<dbReference type="GO" id="GO:0008028">
    <property type="term" value="F:monocarboxylic acid transmembrane transporter activity"/>
    <property type="evidence" value="ECO:0007669"/>
    <property type="project" value="TreeGrafter"/>
</dbReference>
<dbReference type="InterPro" id="IPR020846">
    <property type="entry name" value="MFS_dom"/>
</dbReference>
<proteinExistence type="predicted"/>
<keyword evidence="2" id="KW-1133">Transmembrane helix</keyword>
<name>A0A4X2L0I5_VOMUR</name>
<feature type="transmembrane region" description="Helical" evidence="2">
    <location>
        <begin position="142"/>
        <end position="161"/>
    </location>
</feature>
<reference evidence="5" key="1">
    <citation type="submission" date="2018-12" db="EMBL/GenBank/DDBJ databases">
        <authorList>
            <person name="Yazar S."/>
        </authorList>
    </citation>
    <scope>NUCLEOTIDE SEQUENCE [LARGE SCALE GENOMIC DNA]</scope>
</reference>
<comment type="subcellular location">
    <subcellularLocation>
        <location evidence="1">Membrane</location>
        <topology evidence="1">Multi-pass membrane protein</topology>
    </subcellularLocation>
</comment>
<dbReference type="Proteomes" id="UP000314987">
    <property type="component" value="Unassembled WGS sequence"/>
</dbReference>
<evidence type="ECO:0000313" key="5">
    <source>
        <dbReference type="Proteomes" id="UP000314987"/>
    </source>
</evidence>
<dbReference type="PANTHER" id="PTHR11360:SF21">
    <property type="entry name" value="MONOCARBOXYLATE TRANSPORTER 6"/>
    <property type="match status" value="1"/>
</dbReference>
<feature type="transmembrane region" description="Helical" evidence="2">
    <location>
        <begin position="110"/>
        <end position="130"/>
    </location>
</feature>